<comment type="caution">
    <text evidence="2">The sequence shown here is derived from an EMBL/GenBank/DDBJ whole genome shotgun (WGS) entry which is preliminary data.</text>
</comment>
<feature type="region of interest" description="Disordered" evidence="1">
    <location>
        <begin position="85"/>
        <end position="183"/>
    </location>
</feature>
<dbReference type="AlphaFoldDB" id="A0A2G5UMR2"/>
<dbReference type="Proteomes" id="UP000230233">
    <property type="component" value="Chromosome III"/>
</dbReference>
<feature type="compositionally biased region" description="Basic and acidic residues" evidence="1">
    <location>
        <begin position="16"/>
        <end position="28"/>
    </location>
</feature>
<reference evidence="3" key="1">
    <citation type="submission" date="2017-10" db="EMBL/GenBank/DDBJ databases">
        <title>Rapid genome shrinkage in a self-fertile nematode reveals novel sperm competition proteins.</title>
        <authorList>
            <person name="Yin D."/>
            <person name="Schwarz E.M."/>
            <person name="Thomas C.G."/>
            <person name="Felde R.L."/>
            <person name="Korf I.F."/>
            <person name="Cutter A.D."/>
            <person name="Schartner C.M."/>
            <person name="Ralston E.J."/>
            <person name="Meyer B.J."/>
            <person name="Haag E.S."/>
        </authorList>
    </citation>
    <scope>NUCLEOTIDE SEQUENCE [LARGE SCALE GENOMIC DNA]</scope>
    <source>
        <strain evidence="3">JU1422</strain>
    </source>
</reference>
<feature type="region of interest" description="Disordered" evidence="1">
    <location>
        <begin position="1"/>
        <end position="73"/>
    </location>
</feature>
<name>A0A2G5UMR2_9PELO</name>
<gene>
    <name evidence="2" type="primary">Cnig_chr_III.g8431</name>
    <name evidence="2" type="ORF">B9Z55_008431</name>
</gene>
<keyword evidence="3" id="KW-1185">Reference proteome</keyword>
<evidence type="ECO:0000256" key="1">
    <source>
        <dbReference type="SAM" id="MobiDB-lite"/>
    </source>
</evidence>
<sequence>MTFQVQSNRRLSAARQAEEKVQGAKNEKSSGASSRSRRGPADTKGHVTSIPQHLDRRCFVDEPPALQAPDLEDMAFQVQANRRLSAARKAKEKVQGAKNEKSSGASSPSRCDPADTEGPSSSIPKGLDRHWSVDEPPALQAPVSEGDGSKTGSNRRKPEEIKGPGEEEEKEDKGIWMWMERRE</sequence>
<evidence type="ECO:0000313" key="2">
    <source>
        <dbReference type="EMBL" id="PIC40809.1"/>
    </source>
</evidence>
<dbReference type="EMBL" id="PDUG01000003">
    <property type="protein sequence ID" value="PIC40809.1"/>
    <property type="molecule type" value="Genomic_DNA"/>
</dbReference>
<feature type="compositionally biased region" description="Basic and acidic residues" evidence="1">
    <location>
        <begin position="156"/>
        <end position="183"/>
    </location>
</feature>
<organism evidence="2 3">
    <name type="scientific">Caenorhabditis nigoni</name>
    <dbReference type="NCBI Taxonomy" id="1611254"/>
    <lineage>
        <taxon>Eukaryota</taxon>
        <taxon>Metazoa</taxon>
        <taxon>Ecdysozoa</taxon>
        <taxon>Nematoda</taxon>
        <taxon>Chromadorea</taxon>
        <taxon>Rhabditida</taxon>
        <taxon>Rhabditina</taxon>
        <taxon>Rhabditomorpha</taxon>
        <taxon>Rhabditoidea</taxon>
        <taxon>Rhabditidae</taxon>
        <taxon>Peloderinae</taxon>
        <taxon>Caenorhabditis</taxon>
    </lineage>
</organism>
<protein>
    <submittedName>
        <fullName evidence="2">Uncharacterized protein</fullName>
    </submittedName>
</protein>
<accession>A0A2G5UMR2</accession>
<feature type="compositionally biased region" description="Basic and acidic residues" evidence="1">
    <location>
        <begin position="92"/>
        <end position="101"/>
    </location>
</feature>
<evidence type="ECO:0000313" key="3">
    <source>
        <dbReference type="Proteomes" id="UP000230233"/>
    </source>
</evidence>
<proteinExistence type="predicted"/>
<feature type="compositionally biased region" description="Polar residues" evidence="1">
    <location>
        <begin position="1"/>
        <end position="10"/>
    </location>
</feature>